<dbReference type="Pfam" id="PF01124">
    <property type="entry name" value="MAPEG"/>
    <property type="match status" value="1"/>
</dbReference>
<dbReference type="InterPro" id="IPR023352">
    <property type="entry name" value="MAPEG-like_dom_sf"/>
</dbReference>
<dbReference type="GO" id="GO:0004364">
    <property type="term" value="F:glutathione transferase activity"/>
    <property type="evidence" value="ECO:0007669"/>
    <property type="project" value="UniProtKB-EC"/>
</dbReference>
<evidence type="ECO:0000256" key="16">
    <source>
        <dbReference type="ARBA" id="ARBA00049385"/>
    </source>
</evidence>
<keyword evidence="12" id="KW-0496">Mitochondrion</keyword>
<evidence type="ECO:0000256" key="9">
    <source>
        <dbReference type="ARBA" id="ARBA00022824"/>
    </source>
</evidence>
<evidence type="ECO:0000256" key="11">
    <source>
        <dbReference type="ARBA" id="ARBA00022990"/>
    </source>
</evidence>
<keyword evidence="13 17" id="KW-0472">Membrane</keyword>
<feature type="transmembrane region" description="Helical" evidence="17">
    <location>
        <begin position="6"/>
        <end position="22"/>
    </location>
</feature>
<protein>
    <recommendedName>
        <fullName evidence="15">Microsomal glutathione S-transferase 1</fullName>
        <ecNumber evidence="5">2.5.1.18</ecNumber>
    </recommendedName>
</protein>
<dbReference type="PANTHER" id="PTHR10689:SF6">
    <property type="entry name" value="MICROSOMAL GLUTATHIONE S-TRANSFERASE 1"/>
    <property type="match status" value="1"/>
</dbReference>
<dbReference type="Gene3D" id="1.20.120.550">
    <property type="entry name" value="Membrane associated eicosanoid/glutathione metabolism-like domain"/>
    <property type="match status" value="1"/>
</dbReference>
<evidence type="ECO:0000256" key="8">
    <source>
        <dbReference type="ARBA" id="ARBA00022787"/>
    </source>
</evidence>
<evidence type="ECO:0000256" key="13">
    <source>
        <dbReference type="ARBA" id="ARBA00023136"/>
    </source>
</evidence>
<evidence type="ECO:0000313" key="19">
    <source>
        <dbReference type="Proteomes" id="UP000625711"/>
    </source>
</evidence>
<feature type="transmembrane region" description="Helical" evidence="17">
    <location>
        <begin position="59"/>
        <end position="78"/>
    </location>
</feature>
<dbReference type="GO" id="GO:0005789">
    <property type="term" value="C:endoplasmic reticulum membrane"/>
    <property type="evidence" value="ECO:0007669"/>
    <property type="project" value="UniProtKB-SubCell"/>
</dbReference>
<keyword evidence="6" id="KW-0808">Transferase</keyword>
<evidence type="ECO:0000256" key="15">
    <source>
        <dbReference type="ARBA" id="ARBA00039397"/>
    </source>
</evidence>
<evidence type="ECO:0000256" key="5">
    <source>
        <dbReference type="ARBA" id="ARBA00012452"/>
    </source>
</evidence>
<feature type="transmembrane region" description="Helical" evidence="17">
    <location>
        <begin position="112"/>
        <end position="134"/>
    </location>
</feature>
<comment type="catalytic activity">
    <reaction evidence="16">
        <text>RX + glutathione = an S-substituted glutathione + a halide anion + H(+)</text>
        <dbReference type="Rhea" id="RHEA:16437"/>
        <dbReference type="ChEBI" id="CHEBI:15378"/>
        <dbReference type="ChEBI" id="CHEBI:16042"/>
        <dbReference type="ChEBI" id="CHEBI:17792"/>
        <dbReference type="ChEBI" id="CHEBI:57925"/>
        <dbReference type="ChEBI" id="CHEBI:90779"/>
        <dbReference type="EC" id="2.5.1.18"/>
    </reaction>
    <physiologicalReaction direction="left-to-right" evidence="16">
        <dbReference type="Rhea" id="RHEA:16438"/>
    </physiologicalReaction>
</comment>
<evidence type="ECO:0000256" key="10">
    <source>
        <dbReference type="ARBA" id="ARBA00022989"/>
    </source>
</evidence>
<evidence type="ECO:0000256" key="14">
    <source>
        <dbReference type="ARBA" id="ARBA00038540"/>
    </source>
</evidence>
<evidence type="ECO:0000256" key="3">
    <source>
        <dbReference type="ARBA" id="ARBA00004477"/>
    </source>
</evidence>
<gene>
    <name evidence="18" type="ORF">GWI33_008244</name>
</gene>
<reference evidence="18" key="1">
    <citation type="submission" date="2020-08" db="EMBL/GenBank/DDBJ databases">
        <title>Genome sequencing and assembly of the red palm weevil Rhynchophorus ferrugineus.</title>
        <authorList>
            <person name="Dias G.B."/>
            <person name="Bergman C.M."/>
            <person name="Manee M."/>
        </authorList>
    </citation>
    <scope>NUCLEOTIDE SEQUENCE</scope>
    <source>
        <strain evidence="18">AA-2017</strain>
        <tissue evidence="18">Whole larva</tissue>
    </source>
</reference>
<dbReference type="EC" id="2.5.1.18" evidence="5"/>
<comment type="subcellular location">
    <subcellularLocation>
        <location evidence="3">Endoplasmic reticulum membrane</location>
        <topology evidence="3">Multi-pass membrane protein</topology>
    </subcellularLocation>
    <subcellularLocation>
        <location evidence="2">Mitochondrion outer membrane</location>
    </subcellularLocation>
</comment>
<keyword evidence="7 17" id="KW-0812">Transmembrane</keyword>
<dbReference type="AlphaFoldDB" id="A0A834ICV9"/>
<dbReference type="GO" id="GO:0005741">
    <property type="term" value="C:mitochondrial outer membrane"/>
    <property type="evidence" value="ECO:0007669"/>
    <property type="project" value="UniProtKB-SubCell"/>
</dbReference>
<keyword evidence="9" id="KW-0256">Endoplasmic reticulum</keyword>
<evidence type="ECO:0000313" key="18">
    <source>
        <dbReference type="EMBL" id="KAF7278540.1"/>
    </source>
</evidence>
<comment type="caution">
    <text evidence="18">The sequence shown here is derived from an EMBL/GenBank/DDBJ whole genome shotgun (WGS) entry which is preliminary data.</text>
</comment>
<keyword evidence="11" id="KW-0007">Acetylation</keyword>
<evidence type="ECO:0000256" key="7">
    <source>
        <dbReference type="ARBA" id="ARBA00022692"/>
    </source>
</evidence>
<keyword evidence="19" id="KW-1185">Reference proteome</keyword>
<organism evidence="18 19">
    <name type="scientific">Rhynchophorus ferrugineus</name>
    <name type="common">Red palm weevil</name>
    <name type="synonym">Curculio ferrugineus</name>
    <dbReference type="NCBI Taxonomy" id="354439"/>
    <lineage>
        <taxon>Eukaryota</taxon>
        <taxon>Metazoa</taxon>
        <taxon>Ecdysozoa</taxon>
        <taxon>Arthropoda</taxon>
        <taxon>Hexapoda</taxon>
        <taxon>Insecta</taxon>
        <taxon>Pterygota</taxon>
        <taxon>Neoptera</taxon>
        <taxon>Endopterygota</taxon>
        <taxon>Coleoptera</taxon>
        <taxon>Polyphaga</taxon>
        <taxon>Cucujiformia</taxon>
        <taxon>Curculionidae</taxon>
        <taxon>Dryophthorinae</taxon>
        <taxon>Rhynchophorus</taxon>
    </lineage>
</organism>
<dbReference type="PANTHER" id="PTHR10689">
    <property type="entry name" value="MICROSOMAL GLUTATHIONE S-TRANSFERASE 1"/>
    <property type="match status" value="1"/>
</dbReference>
<evidence type="ECO:0000256" key="4">
    <source>
        <dbReference type="ARBA" id="ARBA00010459"/>
    </source>
</evidence>
<keyword evidence="8" id="KW-1000">Mitochondrion outer membrane</keyword>
<evidence type="ECO:0000256" key="12">
    <source>
        <dbReference type="ARBA" id="ARBA00023128"/>
    </source>
</evidence>
<evidence type="ECO:0000256" key="6">
    <source>
        <dbReference type="ARBA" id="ARBA00022679"/>
    </source>
</evidence>
<dbReference type="InterPro" id="IPR001129">
    <property type="entry name" value="Membr-assoc_MAPEG"/>
</dbReference>
<evidence type="ECO:0000256" key="2">
    <source>
        <dbReference type="ARBA" id="ARBA00004294"/>
    </source>
</evidence>
<keyword evidence="10 17" id="KW-1133">Transmembrane helix</keyword>
<dbReference type="InterPro" id="IPR040162">
    <property type="entry name" value="MGST1-like"/>
</dbReference>
<comment type="similarity">
    <text evidence="4">Belongs to the MAPEG family.</text>
</comment>
<dbReference type="OrthoDB" id="193139at2759"/>
<feature type="transmembrane region" description="Helical" evidence="17">
    <location>
        <begin position="84"/>
        <end position="105"/>
    </location>
</feature>
<dbReference type="SUPFAM" id="SSF161084">
    <property type="entry name" value="MAPEG domain-like"/>
    <property type="match status" value="1"/>
</dbReference>
<comment type="function">
    <text evidence="1">Conjugation of reduced glutathione to a wide number of exogenous and endogenous hydrophobic electrophiles.</text>
</comment>
<proteinExistence type="inferred from homology"/>
<dbReference type="Proteomes" id="UP000625711">
    <property type="component" value="Unassembled WGS sequence"/>
</dbReference>
<accession>A0A834ICV9</accession>
<name>A0A834ICV9_RHYFE</name>
<evidence type="ECO:0000256" key="17">
    <source>
        <dbReference type="SAM" id="Phobius"/>
    </source>
</evidence>
<evidence type="ECO:0000256" key="1">
    <source>
        <dbReference type="ARBA" id="ARBA00003701"/>
    </source>
</evidence>
<comment type="subunit">
    <text evidence="14">Homotrimer; The trimer binds only one molecule of glutathione.</text>
</comment>
<sequence length="140" mass="16206">MSQNPTIAVLKMMSLILLTIFYRMKTKVCISEEDSTINGATVGSHPDVERVRRAFQNDLETIPAFMIMSFFYLWVPVPDWVVHVLYYLFLVSRTLHSFVYAVYVIRQPSRAICFLIAFLILIYISVHVAIYGFIAGYLRV</sequence>
<dbReference type="EMBL" id="JAACXV010000397">
    <property type="protein sequence ID" value="KAF7278540.1"/>
    <property type="molecule type" value="Genomic_DNA"/>
</dbReference>